<evidence type="ECO:0000313" key="3">
    <source>
        <dbReference type="Proteomes" id="UP000217790"/>
    </source>
</evidence>
<accession>A0A2H3CZS5</accession>
<sequence length="144" mass="15604">MIILEEDECTPLKGDSTTPGALYSGERLPSFLNLVDLLEKAGNPPPGPPPDGRKHRGPPPEEEEENSRGPPDNEDSRRGDGRNKGVSTASEISFRLKSSFLYGPMAMAHLPLQMMLTETLAASVVPSCNVCFDLTSAKPPEDRE</sequence>
<dbReference type="OMA" id="DHESQHI"/>
<dbReference type="AlphaFoldDB" id="A0A2H3CZS5"/>
<organism evidence="2 3">
    <name type="scientific">Armillaria gallica</name>
    <name type="common">Bulbous honey fungus</name>
    <name type="synonym">Armillaria bulbosa</name>
    <dbReference type="NCBI Taxonomy" id="47427"/>
    <lineage>
        <taxon>Eukaryota</taxon>
        <taxon>Fungi</taxon>
        <taxon>Dikarya</taxon>
        <taxon>Basidiomycota</taxon>
        <taxon>Agaricomycotina</taxon>
        <taxon>Agaricomycetes</taxon>
        <taxon>Agaricomycetidae</taxon>
        <taxon>Agaricales</taxon>
        <taxon>Marasmiineae</taxon>
        <taxon>Physalacriaceae</taxon>
        <taxon>Armillaria</taxon>
    </lineage>
</organism>
<reference evidence="3" key="1">
    <citation type="journal article" date="2017" name="Nat. Ecol. Evol.">
        <title>Genome expansion and lineage-specific genetic innovations in the forest pathogenic fungi Armillaria.</title>
        <authorList>
            <person name="Sipos G."/>
            <person name="Prasanna A.N."/>
            <person name="Walter M.C."/>
            <person name="O'Connor E."/>
            <person name="Balint B."/>
            <person name="Krizsan K."/>
            <person name="Kiss B."/>
            <person name="Hess J."/>
            <person name="Varga T."/>
            <person name="Slot J."/>
            <person name="Riley R."/>
            <person name="Boka B."/>
            <person name="Rigling D."/>
            <person name="Barry K."/>
            <person name="Lee J."/>
            <person name="Mihaltcheva S."/>
            <person name="LaButti K."/>
            <person name="Lipzen A."/>
            <person name="Waldron R."/>
            <person name="Moloney N.M."/>
            <person name="Sperisen C."/>
            <person name="Kredics L."/>
            <person name="Vagvoelgyi C."/>
            <person name="Patrignani A."/>
            <person name="Fitzpatrick D."/>
            <person name="Nagy I."/>
            <person name="Doyle S."/>
            <person name="Anderson J.B."/>
            <person name="Grigoriev I.V."/>
            <person name="Gueldener U."/>
            <person name="Muensterkoetter M."/>
            <person name="Nagy L.G."/>
        </authorList>
    </citation>
    <scope>NUCLEOTIDE SEQUENCE [LARGE SCALE GENOMIC DNA]</scope>
    <source>
        <strain evidence="3">Ar21-2</strain>
    </source>
</reference>
<protein>
    <submittedName>
        <fullName evidence="2">Uncharacterized protein</fullName>
    </submittedName>
</protein>
<dbReference type="OrthoDB" id="3049267at2759"/>
<dbReference type="EMBL" id="KZ293672">
    <property type="protein sequence ID" value="PBK88495.1"/>
    <property type="molecule type" value="Genomic_DNA"/>
</dbReference>
<keyword evidence="3" id="KW-1185">Reference proteome</keyword>
<evidence type="ECO:0000313" key="2">
    <source>
        <dbReference type="EMBL" id="PBK88495.1"/>
    </source>
</evidence>
<name>A0A2H3CZS5_ARMGA</name>
<dbReference type="InParanoid" id="A0A2H3CZS5"/>
<feature type="region of interest" description="Disordered" evidence="1">
    <location>
        <begin position="1"/>
        <end position="25"/>
    </location>
</feature>
<evidence type="ECO:0000256" key="1">
    <source>
        <dbReference type="SAM" id="MobiDB-lite"/>
    </source>
</evidence>
<gene>
    <name evidence="2" type="ORF">ARMGADRAFT_1115754</name>
</gene>
<feature type="region of interest" description="Disordered" evidence="1">
    <location>
        <begin position="37"/>
        <end position="89"/>
    </location>
</feature>
<feature type="compositionally biased region" description="Basic and acidic residues" evidence="1">
    <location>
        <begin position="74"/>
        <end position="83"/>
    </location>
</feature>
<proteinExistence type="predicted"/>
<dbReference type="Proteomes" id="UP000217790">
    <property type="component" value="Unassembled WGS sequence"/>
</dbReference>